<dbReference type="PANTHER" id="PTHR30486">
    <property type="entry name" value="TWITCHING MOTILITY PROTEIN PILT"/>
    <property type="match status" value="1"/>
</dbReference>
<accession>A0A2S7K192</accession>
<proteinExistence type="inferred from homology"/>
<sequence>MTNLQGQQHTARVASRRISMLKTAFGPAIASALDDDSVTEIIANPDGALWIERAGIGRERADAPMSAADVERIIRLVASALDTICDQEHPIISGELPGTGERFEGVLPPVSSNPAFTIRKPSKIVIPLDDYVMAGVMTQCQAQVLSSSVRMRSSILIAGGTASGKTTLANSLLAEIAERNERVVILEDTRELRCEARDSIALRTSQRVTLEALVRSTMRLRPDRIIVGEVRGGEALDLMKAWNTGHPGGIATIHANSAVLALARLEQLIGERSQSASQSLIAQAVDVVVFIEKTQEGWRVTEIIRVTGHDRQQGYMLEPADAPELFIVNNGDHS</sequence>
<protein>
    <submittedName>
        <fullName evidence="3">P-type conjugative transfer ATPase TrbB</fullName>
    </submittedName>
</protein>
<comment type="similarity">
    <text evidence="1">Belongs to the GSP E family.</text>
</comment>
<dbReference type="Pfam" id="PF00437">
    <property type="entry name" value="T2SSE"/>
    <property type="match status" value="1"/>
</dbReference>
<dbReference type="GO" id="GO:0005737">
    <property type="term" value="C:cytoplasm"/>
    <property type="evidence" value="ECO:0007669"/>
    <property type="project" value="InterPro"/>
</dbReference>
<dbReference type="Proteomes" id="UP000239504">
    <property type="component" value="Unassembled WGS sequence"/>
</dbReference>
<keyword evidence="4" id="KW-1185">Reference proteome</keyword>
<feature type="domain" description="Bacterial type II secretion system protein E" evidence="2">
    <location>
        <begin position="109"/>
        <end position="289"/>
    </location>
</feature>
<dbReference type="InterPro" id="IPR050921">
    <property type="entry name" value="T4SS_GSP_E_ATPase"/>
</dbReference>
<dbReference type="SUPFAM" id="SSF52540">
    <property type="entry name" value="P-loop containing nucleoside triphosphate hydrolases"/>
    <property type="match status" value="1"/>
</dbReference>
<reference evidence="3 4" key="1">
    <citation type="submission" date="2017-12" db="EMBL/GenBank/DDBJ databases">
        <authorList>
            <person name="Hurst M.R.H."/>
        </authorList>
    </citation>
    <scope>NUCLEOTIDE SEQUENCE [LARGE SCALE GENOMIC DNA]</scope>
    <source>
        <strain evidence="3 4">SY-3-19</strain>
    </source>
</reference>
<evidence type="ECO:0000313" key="4">
    <source>
        <dbReference type="Proteomes" id="UP000239504"/>
    </source>
</evidence>
<dbReference type="GO" id="GO:0016887">
    <property type="term" value="F:ATP hydrolysis activity"/>
    <property type="evidence" value="ECO:0007669"/>
    <property type="project" value="InterPro"/>
</dbReference>
<dbReference type="InterPro" id="IPR001482">
    <property type="entry name" value="T2SS/T4SS_dom"/>
</dbReference>
<gene>
    <name evidence="3" type="primary">trbB</name>
    <name evidence="3" type="ORF">CW354_17805</name>
</gene>
<comment type="caution">
    <text evidence="3">The sequence shown here is derived from an EMBL/GenBank/DDBJ whole genome shotgun (WGS) entry which is preliminary data.</text>
</comment>
<dbReference type="Gene3D" id="3.30.450.90">
    <property type="match status" value="1"/>
</dbReference>
<dbReference type="GO" id="GO:0005524">
    <property type="term" value="F:ATP binding"/>
    <property type="evidence" value="ECO:0007669"/>
    <property type="project" value="InterPro"/>
</dbReference>
<organism evidence="3 4">
    <name type="scientific">Hyphococcus luteus</name>
    <dbReference type="NCBI Taxonomy" id="2058213"/>
    <lineage>
        <taxon>Bacteria</taxon>
        <taxon>Pseudomonadati</taxon>
        <taxon>Pseudomonadota</taxon>
        <taxon>Alphaproteobacteria</taxon>
        <taxon>Parvularculales</taxon>
        <taxon>Parvularculaceae</taxon>
        <taxon>Hyphococcus</taxon>
    </lineage>
</organism>
<dbReference type="RefSeq" id="WP_104831420.1">
    <property type="nucleotide sequence ID" value="NZ_PJCH01000015.1"/>
</dbReference>
<dbReference type="InterPro" id="IPR027417">
    <property type="entry name" value="P-loop_NTPase"/>
</dbReference>
<name>A0A2S7K192_9PROT</name>
<dbReference type="AlphaFoldDB" id="A0A2S7K192"/>
<dbReference type="Gene3D" id="3.40.50.300">
    <property type="entry name" value="P-loop containing nucleotide triphosphate hydrolases"/>
    <property type="match status" value="1"/>
</dbReference>
<dbReference type="EMBL" id="PJCH01000015">
    <property type="protein sequence ID" value="PQA86208.1"/>
    <property type="molecule type" value="Genomic_DNA"/>
</dbReference>
<evidence type="ECO:0000256" key="1">
    <source>
        <dbReference type="ARBA" id="ARBA00006611"/>
    </source>
</evidence>
<dbReference type="InterPro" id="IPR014149">
    <property type="entry name" value="Conjug-transfer_TrbB"/>
</dbReference>
<evidence type="ECO:0000313" key="3">
    <source>
        <dbReference type="EMBL" id="PQA86208.1"/>
    </source>
</evidence>
<dbReference type="OrthoDB" id="9810761at2"/>
<evidence type="ECO:0000259" key="2">
    <source>
        <dbReference type="Pfam" id="PF00437"/>
    </source>
</evidence>
<dbReference type="CDD" id="cd01130">
    <property type="entry name" value="VirB11-like_ATPase"/>
    <property type="match status" value="1"/>
</dbReference>
<dbReference type="PANTHER" id="PTHR30486:SF6">
    <property type="entry name" value="TYPE IV PILUS RETRACTATION ATPASE PILT"/>
    <property type="match status" value="1"/>
</dbReference>
<dbReference type="NCBIfam" id="TIGR02782">
    <property type="entry name" value="TrbB_P"/>
    <property type="match status" value="1"/>
</dbReference>